<evidence type="ECO:0000313" key="1">
    <source>
        <dbReference type="EMBL" id="OJI88462.1"/>
    </source>
</evidence>
<name>A0A1L9NH13_ASPTC</name>
<evidence type="ECO:0000313" key="2">
    <source>
        <dbReference type="Proteomes" id="UP000184304"/>
    </source>
</evidence>
<sequence length="241" mass="27377">MVRRNLSYKVRQLLTTGKFDPYSIFGVATDSALWRGWNSLLDLPEQLLGEVGKIALPPEILHTIIYTLNNNSPVLAYKTKYPWEEPHKVLWTLGNGTDRLISISPFQNHSMCGGISGLRFTYESGRTINADTTTTRDPTLPGVTLEKEDRLCKVVIRKCNEDFDIYFSFKNARTGQVTTRSLDNYKNFGILVYDAEISRYVIDIDQRHYKFDDGWQALQSLPSQILDDEVVGLCVSDIGTV</sequence>
<protein>
    <submittedName>
        <fullName evidence="1">Uncharacterized protein</fullName>
    </submittedName>
</protein>
<gene>
    <name evidence="1" type="ORF">ASPTUDRAFT_35446</name>
</gene>
<organism evidence="1 2">
    <name type="scientific">Aspergillus tubingensis (strain CBS 134.48)</name>
    <dbReference type="NCBI Taxonomy" id="767770"/>
    <lineage>
        <taxon>Eukaryota</taxon>
        <taxon>Fungi</taxon>
        <taxon>Dikarya</taxon>
        <taxon>Ascomycota</taxon>
        <taxon>Pezizomycotina</taxon>
        <taxon>Eurotiomycetes</taxon>
        <taxon>Eurotiomycetidae</taxon>
        <taxon>Eurotiales</taxon>
        <taxon>Aspergillaceae</taxon>
        <taxon>Aspergillus</taxon>
        <taxon>Aspergillus subgen. Circumdati</taxon>
    </lineage>
</organism>
<keyword evidence="2" id="KW-1185">Reference proteome</keyword>
<dbReference type="VEuPathDB" id="FungiDB:ASPTUDRAFT_35446"/>
<dbReference type="AlphaFoldDB" id="A0A1L9NH13"/>
<reference evidence="2" key="1">
    <citation type="journal article" date="2017" name="Genome Biol.">
        <title>Comparative genomics reveals high biological diversity and specific adaptations in the industrially and medically important fungal genus Aspergillus.</title>
        <authorList>
            <person name="de Vries R.P."/>
            <person name="Riley R."/>
            <person name="Wiebenga A."/>
            <person name="Aguilar-Osorio G."/>
            <person name="Amillis S."/>
            <person name="Uchima C.A."/>
            <person name="Anderluh G."/>
            <person name="Asadollahi M."/>
            <person name="Askin M."/>
            <person name="Barry K."/>
            <person name="Battaglia E."/>
            <person name="Bayram O."/>
            <person name="Benocci T."/>
            <person name="Braus-Stromeyer S.A."/>
            <person name="Caldana C."/>
            <person name="Canovas D."/>
            <person name="Cerqueira G.C."/>
            <person name="Chen F."/>
            <person name="Chen W."/>
            <person name="Choi C."/>
            <person name="Clum A."/>
            <person name="Dos Santos R.A."/>
            <person name="Damasio A.R."/>
            <person name="Diallinas G."/>
            <person name="Emri T."/>
            <person name="Fekete E."/>
            <person name="Flipphi M."/>
            <person name="Freyberg S."/>
            <person name="Gallo A."/>
            <person name="Gournas C."/>
            <person name="Habgood R."/>
            <person name="Hainaut M."/>
            <person name="Harispe M.L."/>
            <person name="Henrissat B."/>
            <person name="Hilden K.S."/>
            <person name="Hope R."/>
            <person name="Hossain A."/>
            <person name="Karabika E."/>
            <person name="Karaffa L."/>
            <person name="Karanyi Z."/>
            <person name="Krasevec N."/>
            <person name="Kuo A."/>
            <person name="Kusch H."/>
            <person name="LaButti K."/>
            <person name="Lagendijk E.L."/>
            <person name="Lapidus A."/>
            <person name="Levasseur A."/>
            <person name="Lindquist E."/>
            <person name="Lipzen A."/>
            <person name="Logrieco A.F."/>
            <person name="MacCabe A."/>
            <person name="Maekelae M.R."/>
            <person name="Malavazi I."/>
            <person name="Melin P."/>
            <person name="Meyer V."/>
            <person name="Mielnichuk N."/>
            <person name="Miskei M."/>
            <person name="Molnar A.P."/>
            <person name="Mule G."/>
            <person name="Ngan C.Y."/>
            <person name="Orejas M."/>
            <person name="Orosz E."/>
            <person name="Ouedraogo J.P."/>
            <person name="Overkamp K.M."/>
            <person name="Park H.-S."/>
            <person name="Perrone G."/>
            <person name="Piumi F."/>
            <person name="Punt P.J."/>
            <person name="Ram A.F."/>
            <person name="Ramon A."/>
            <person name="Rauscher S."/>
            <person name="Record E."/>
            <person name="Riano-Pachon D.M."/>
            <person name="Robert V."/>
            <person name="Roehrig J."/>
            <person name="Ruller R."/>
            <person name="Salamov A."/>
            <person name="Salih N.S."/>
            <person name="Samson R.A."/>
            <person name="Sandor E."/>
            <person name="Sanguinetti M."/>
            <person name="Schuetze T."/>
            <person name="Sepcic K."/>
            <person name="Shelest E."/>
            <person name="Sherlock G."/>
            <person name="Sophianopoulou V."/>
            <person name="Squina F.M."/>
            <person name="Sun H."/>
            <person name="Susca A."/>
            <person name="Todd R.B."/>
            <person name="Tsang A."/>
            <person name="Unkles S.E."/>
            <person name="van de Wiele N."/>
            <person name="van Rossen-Uffink D."/>
            <person name="Oliveira J.V."/>
            <person name="Vesth T.C."/>
            <person name="Visser J."/>
            <person name="Yu J.-H."/>
            <person name="Zhou M."/>
            <person name="Andersen M.R."/>
            <person name="Archer D.B."/>
            <person name="Baker S.E."/>
            <person name="Benoit I."/>
            <person name="Brakhage A.A."/>
            <person name="Braus G.H."/>
            <person name="Fischer R."/>
            <person name="Frisvad J.C."/>
            <person name="Goldman G.H."/>
            <person name="Houbraken J."/>
            <person name="Oakley B."/>
            <person name="Pocsi I."/>
            <person name="Scazzocchio C."/>
            <person name="Seiboth B."/>
            <person name="vanKuyk P.A."/>
            <person name="Wortman J."/>
            <person name="Dyer P.S."/>
            <person name="Grigoriev I.V."/>
        </authorList>
    </citation>
    <scope>NUCLEOTIDE SEQUENCE [LARGE SCALE GENOMIC DNA]</scope>
    <source>
        <strain evidence="2">CBS 134.48</strain>
    </source>
</reference>
<dbReference type="STRING" id="767770.A0A1L9NH13"/>
<dbReference type="Proteomes" id="UP000184304">
    <property type="component" value="Unassembled WGS sequence"/>
</dbReference>
<dbReference type="EMBL" id="KV878179">
    <property type="protein sequence ID" value="OJI88462.1"/>
    <property type="molecule type" value="Genomic_DNA"/>
</dbReference>
<proteinExistence type="predicted"/>
<accession>A0A1L9NH13</accession>